<feature type="domain" description="Rnh202 triple barrel" evidence="8">
    <location>
        <begin position="42"/>
        <end position="141"/>
    </location>
</feature>
<comment type="caution">
    <text evidence="9">The sequence shown here is derived from an EMBL/GenBank/DDBJ whole genome shotgun (WGS) entry which is preliminary data.</text>
</comment>
<reference evidence="9" key="1">
    <citation type="journal article" date="2021" name="IMA Fungus">
        <title>Genomic characterization of three marine fungi, including Emericellopsis atlantica sp. nov. with signatures of a generalist lifestyle and marine biomass degradation.</title>
        <authorList>
            <person name="Hagestad O.C."/>
            <person name="Hou L."/>
            <person name="Andersen J.H."/>
            <person name="Hansen E.H."/>
            <person name="Altermark B."/>
            <person name="Li C."/>
            <person name="Kuhnert E."/>
            <person name="Cox R.J."/>
            <person name="Crous P.W."/>
            <person name="Spatafora J.W."/>
            <person name="Lail K."/>
            <person name="Amirebrahimi M."/>
            <person name="Lipzen A."/>
            <person name="Pangilinan J."/>
            <person name="Andreopoulos W."/>
            <person name="Hayes R.D."/>
            <person name="Ng V."/>
            <person name="Grigoriev I.V."/>
            <person name="Jackson S.A."/>
            <person name="Sutton T.D.S."/>
            <person name="Dobson A.D.W."/>
            <person name="Rama T."/>
        </authorList>
    </citation>
    <scope>NUCLEOTIDE SEQUENCE</scope>
    <source>
        <strain evidence="9">TRa018bII</strain>
    </source>
</reference>
<dbReference type="CDD" id="cd09270">
    <property type="entry name" value="RNase_H2-B"/>
    <property type="match status" value="1"/>
</dbReference>
<feature type="region of interest" description="Disordered" evidence="6">
    <location>
        <begin position="1"/>
        <end position="42"/>
    </location>
</feature>
<evidence type="ECO:0000256" key="2">
    <source>
        <dbReference type="ARBA" id="ARBA00019062"/>
    </source>
</evidence>
<dbReference type="InterPro" id="IPR019024">
    <property type="entry name" value="RNase_H2_suB_wHTH"/>
</dbReference>
<dbReference type="PANTHER" id="PTHR13383:SF11">
    <property type="entry name" value="RIBONUCLEASE H2 SUBUNIT B"/>
    <property type="match status" value="1"/>
</dbReference>
<comment type="subcellular location">
    <subcellularLocation>
        <location evidence="1">Nucleus</location>
    </subcellularLocation>
</comment>
<evidence type="ECO:0000313" key="9">
    <source>
        <dbReference type="EMBL" id="KAG9236941.1"/>
    </source>
</evidence>
<protein>
    <recommendedName>
        <fullName evidence="2">Ribonuclease H2 subunit B</fullName>
    </recommendedName>
    <alternativeName>
        <fullName evidence="5">Ribonuclease HI subunit B</fullName>
    </alternativeName>
</protein>
<evidence type="ECO:0000256" key="5">
    <source>
        <dbReference type="ARBA" id="ARBA00033464"/>
    </source>
</evidence>
<accession>A0A9P8C9A7</accession>
<feature type="compositionally biased region" description="Polar residues" evidence="6">
    <location>
        <begin position="270"/>
        <end position="287"/>
    </location>
</feature>
<evidence type="ECO:0000256" key="4">
    <source>
        <dbReference type="ARBA" id="ARBA00024778"/>
    </source>
</evidence>
<sequence length="450" mass="49300">MAKTRGRLSKRSEEAKIENTPASSKQKSQLSTEVTNPPQLFILPENLSTEARILQLENPRHSTDSSYIVCPERGIFELTKVATTRTTPRSWLLSSESKNSSKLEKVSSPSDSTKNDEKADKFSDDGYVLRNANLMVATPIDPLFFLLPALDSKAASKDSDKQTKLFLSAEDYLERLSAASSDINPLLRVESLRASLEGRMASVCDTVEAGDEMMYRLSENKMLTELLKKARKMAKQGLTPSMEEKFVKKALEVPTLTIAAEDIVEEEDTNPASSGASTPHTDSQSINASTDSATSSFSEASTAATSFSESTATIKPAKGAISAPEGVADLLRLRTALSFICSKYLSPQLSETIKSLASSATTGTDFAPLDKHLEQLAEQRQEALAARSLGDISRKRGFEDDDDIDGRAEKKRKKDEEDKRKKAGESRGVQQLKKVNVSGMKKMSDFFKKT</sequence>
<gene>
    <name evidence="9" type="ORF">BJ875DRAFT_455036</name>
</gene>
<dbReference type="Proteomes" id="UP000824998">
    <property type="component" value="Unassembled WGS sequence"/>
</dbReference>
<evidence type="ECO:0000259" key="8">
    <source>
        <dbReference type="Pfam" id="PF17745"/>
    </source>
</evidence>
<dbReference type="GO" id="GO:0005654">
    <property type="term" value="C:nucleoplasm"/>
    <property type="evidence" value="ECO:0007669"/>
    <property type="project" value="TreeGrafter"/>
</dbReference>
<keyword evidence="3" id="KW-0539">Nucleus</keyword>
<dbReference type="InterPro" id="IPR040456">
    <property type="entry name" value="RNase_H2_suB"/>
</dbReference>
<evidence type="ECO:0000256" key="6">
    <source>
        <dbReference type="SAM" id="MobiDB-lite"/>
    </source>
</evidence>
<evidence type="ECO:0000313" key="10">
    <source>
        <dbReference type="Proteomes" id="UP000824998"/>
    </source>
</evidence>
<feature type="domain" description="Ribonuclease H2 subunit B wHTH" evidence="7">
    <location>
        <begin position="144"/>
        <end position="354"/>
    </location>
</feature>
<dbReference type="Pfam" id="PF09468">
    <property type="entry name" value="RNase_H2-Ydr279"/>
    <property type="match status" value="1"/>
</dbReference>
<dbReference type="GO" id="GO:0006401">
    <property type="term" value="P:RNA catabolic process"/>
    <property type="evidence" value="ECO:0007669"/>
    <property type="project" value="TreeGrafter"/>
</dbReference>
<organism evidence="9 10">
    <name type="scientific">Amylocarpus encephaloides</name>
    <dbReference type="NCBI Taxonomy" id="45428"/>
    <lineage>
        <taxon>Eukaryota</taxon>
        <taxon>Fungi</taxon>
        <taxon>Dikarya</taxon>
        <taxon>Ascomycota</taxon>
        <taxon>Pezizomycotina</taxon>
        <taxon>Leotiomycetes</taxon>
        <taxon>Helotiales</taxon>
        <taxon>Helotiales incertae sedis</taxon>
        <taxon>Amylocarpus</taxon>
    </lineage>
</organism>
<proteinExistence type="predicted"/>
<feature type="compositionally biased region" description="Basic and acidic residues" evidence="6">
    <location>
        <begin position="414"/>
        <end position="425"/>
    </location>
</feature>
<name>A0A9P8C9A7_9HELO</name>
<feature type="region of interest" description="Disordered" evidence="6">
    <location>
        <begin position="102"/>
        <end position="121"/>
    </location>
</feature>
<dbReference type="PANTHER" id="PTHR13383">
    <property type="entry name" value="RIBONUCLEASE H2 SUBUNIT B"/>
    <property type="match status" value="1"/>
</dbReference>
<feature type="compositionally biased region" description="Polar residues" evidence="6">
    <location>
        <begin position="20"/>
        <end position="38"/>
    </location>
</feature>
<keyword evidence="10" id="KW-1185">Reference proteome</keyword>
<evidence type="ECO:0000256" key="1">
    <source>
        <dbReference type="ARBA" id="ARBA00004123"/>
    </source>
</evidence>
<dbReference type="InterPro" id="IPR041195">
    <property type="entry name" value="Rnh202_N"/>
</dbReference>
<feature type="region of interest" description="Disordered" evidence="6">
    <location>
        <begin position="395"/>
        <end position="437"/>
    </location>
</feature>
<dbReference type="OrthoDB" id="29098at2759"/>
<dbReference type="AlphaFoldDB" id="A0A9P8C9A7"/>
<evidence type="ECO:0000259" key="7">
    <source>
        <dbReference type="Pfam" id="PF09468"/>
    </source>
</evidence>
<dbReference type="EMBL" id="MU251396">
    <property type="protein sequence ID" value="KAG9236941.1"/>
    <property type="molecule type" value="Genomic_DNA"/>
</dbReference>
<feature type="region of interest" description="Disordered" evidence="6">
    <location>
        <begin position="267"/>
        <end position="294"/>
    </location>
</feature>
<comment type="function">
    <text evidence="4">Non catalytic subunit of RNase H2, an endonuclease that specifically degrades the RNA of RNA:DNA hybrids. Participates in DNA replication, possibly by mediating the removal of lagging-strand Okazaki fragment RNA primers during DNA replication. Mediates the excision of single ribonucleotides from DNA:RNA duplexes.</text>
</comment>
<evidence type="ECO:0000256" key="3">
    <source>
        <dbReference type="ARBA" id="ARBA00023242"/>
    </source>
</evidence>
<dbReference type="Pfam" id="PF17745">
    <property type="entry name" value="Ydr279_N"/>
    <property type="match status" value="1"/>
</dbReference>
<dbReference type="Gene3D" id="1.10.20.120">
    <property type="match status" value="1"/>
</dbReference>
<dbReference type="GO" id="GO:0032299">
    <property type="term" value="C:ribonuclease H2 complex"/>
    <property type="evidence" value="ECO:0007669"/>
    <property type="project" value="InterPro"/>
</dbReference>